<gene>
    <name evidence="1" type="ORF">NX720_25270</name>
</gene>
<accession>A0ABY6GTH0</accession>
<proteinExistence type="predicted"/>
<protein>
    <recommendedName>
        <fullName evidence="3">Cysteine--tRNA ligase</fullName>
    </recommendedName>
</protein>
<keyword evidence="2" id="KW-1185">Reference proteome</keyword>
<dbReference type="EMBL" id="CP103300">
    <property type="protein sequence ID" value="UYM16071.1"/>
    <property type="molecule type" value="Genomic_DNA"/>
</dbReference>
<reference evidence="1" key="1">
    <citation type="submission" date="2022-10" db="EMBL/GenBank/DDBJ databases">
        <title>Completed Genome Sequence of two octocoral isolated bacterium, Endozoicomonas euniceicola EF212T and Endozoicomonas gorgoniicola PS125T.</title>
        <authorList>
            <person name="Chiou Y.-J."/>
            <person name="Chen Y.-H."/>
        </authorList>
    </citation>
    <scope>NUCLEOTIDE SEQUENCE</scope>
    <source>
        <strain evidence="1">EF212</strain>
    </source>
</reference>
<dbReference type="RefSeq" id="WP_262598371.1">
    <property type="nucleotide sequence ID" value="NZ_CP103300.1"/>
</dbReference>
<evidence type="ECO:0000313" key="1">
    <source>
        <dbReference type="EMBL" id="UYM16071.1"/>
    </source>
</evidence>
<sequence>MKCSVFEVVRYFLMSSHYRSLVNYSQESLKEAAIRLERLPYG</sequence>
<evidence type="ECO:0000313" key="2">
    <source>
        <dbReference type="Proteomes" id="UP001163255"/>
    </source>
</evidence>
<dbReference type="Proteomes" id="UP001163255">
    <property type="component" value="Chromosome"/>
</dbReference>
<evidence type="ECO:0008006" key="3">
    <source>
        <dbReference type="Google" id="ProtNLM"/>
    </source>
</evidence>
<organism evidence="1 2">
    <name type="scientific">Endozoicomonas euniceicola</name>
    <dbReference type="NCBI Taxonomy" id="1234143"/>
    <lineage>
        <taxon>Bacteria</taxon>
        <taxon>Pseudomonadati</taxon>
        <taxon>Pseudomonadota</taxon>
        <taxon>Gammaproteobacteria</taxon>
        <taxon>Oceanospirillales</taxon>
        <taxon>Endozoicomonadaceae</taxon>
        <taxon>Endozoicomonas</taxon>
    </lineage>
</organism>
<name>A0ABY6GTH0_9GAMM</name>